<sequence>MGASPTPQNRPNSSNLAVATKFNRAQLKMNTQNHTVGPVIEHYTVAWICALQEEYNCAGRMLDEEFNAPDFDAKDNNTYLFGRVSGHYVIIGCLPAGVHDGISAAGFGRDMARSFPNIRFALLVGIGGGAPTPDRDIRLGDVVVSQPQRTLGGVVQYDLGAYMSGDTIKRTGQLNSPPAVLLGAIPEIRRLQSDPRKPDRIANHISRMDDMPEYQRPAQDRLYRTGYLHQGGKTCDLCLEDRLESRENRPATTREVTAHYGVIASGNSGL</sequence>
<protein>
    <recommendedName>
        <fullName evidence="3">Nucleoside phosphorylase domain-containing protein</fullName>
    </recommendedName>
</protein>
<reference evidence="1" key="2">
    <citation type="submission" date="2020-02" db="EMBL/GenBank/DDBJ databases">
        <authorList>
            <person name="Gilchrist C.L.M."/>
            <person name="Chooi Y.-H."/>
        </authorList>
    </citation>
    <scope>NUCLEOTIDE SEQUENCE</scope>
    <source>
        <strain evidence="1">MST-FP2251</strain>
    </source>
</reference>
<evidence type="ECO:0000313" key="2">
    <source>
        <dbReference type="Proteomes" id="UP001194746"/>
    </source>
</evidence>
<dbReference type="Proteomes" id="UP001194746">
    <property type="component" value="Unassembled WGS sequence"/>
</dbReference>
<dbReference type="PANTHER" id="PTHR46082">
    <property type="entry name" value="ATP/GTP-BINDING PROTEIN-RELATED"/>
    <property type="match status" value="1"/>
</dbReference>
<dbReference type="Gene3D" id="3.40.50.1580">
    <property type="entry name" value="Nucleoside phosphorylase domain"/>
    <property type="match status" value="1"/>
</dbReference>
<keyword evidence="2" id="KW-1185">Reference proteome</keyword>
<gene>
    <name evidence="1" type="ORF">FE257_003979</name>
</gene>
<dbReference type="PANTHER" id="PTHR46082:SF11">
    <property type="entry name" value="AAA+ ATPASE DOMAIN-CONTAINING PROTEIN-RELATED"/>
    <property type="match status" value="1"/>
</dbReference>
<evidence type="ECO:0008006" key="3">
    <source>
        <dbReference type="Google" id="ProtNLM"/>
    </source>
</evidence>
<accession>A0AAD4CTL5</accession>
<evidence type="ECO:0000313" key="1">
    <source>
        <dbReference type="EMBL" id="KAF9891512.1"/>
    </source>
</evidence>
<dbReference type="InterPro" id="IPR035994">
    <property type="entry name" value="Nucleoside_phosphorylase_sf"/>
</dbReference>
<organism evidence="1 2">
    <name type="scientific">Aspergillus nanangensis</name>
    <dbReference type="NCBI Taxonomy" id="2582783"/>
    <lineage>
        <taxon>Eukaryota</taxon>
        <taxon>Fungi</taxon>
        <taxon>Dikarya</taxon>
        <taxon>Ascomycota</taxon>
        <taxon>Pezizomycotina</taxon>
        <taxon>Eurotiomycetes</taxon>
        <taxon>Eurotiomycetidae</taxon>
        <taxon>Eurotiales</taxon>
        <taxon>Aspergillaceae</taxon>
        <taxon>Aspergillus</taxon>
        <taxon>Aspergillus subgen. Circumdati</taxon>
    </lineage>
</organism>
<dbReference type="AlphaFoldDB" id="A0AAD4CTL5"/>
<reference evidence="1" key="1">
    <citation type="journal article" date="2019" name="Beilstein J. Org. Chem.">
        <title>Nanangenines: drimane sesquiterpenoids as the dominant metabolite cohort of a novel Australian fungus, Aspergillus nanangensis.</title>
        <authorList>
            <person name="Lacey H.J."/>
            <person name="Gilchrist C.L.M."/>
            <person name="Crombie A."/>
            <person name="Kalaitzis J.A."/>
            <person name="Vuong D."/>
            <person name="Rutledge P.J."/>
            <person name="Turner P."/>
            <person name="Pitt J.I."/>
            <person name="Lacey E."/>
            <person name="Chooi Y.H."/>
            <person name="Piggott A.M."/>
        </authorList>
    </citation>
    <scope>NUCLEOTIDE SEQUENCE</scope>
    <source>
        <strain evidence="1">MST-FP2251</strain>
    </source>
</reference>
<dbReference type="InterPro" id="IPR053137">
    <property type="entry name" value="NLR-like"/>
</dbReference>
<name>A0AAD4CTL5_ASPNN</name>
<dbReference type="SUPFAM" id="SSF53167">
    <property type="entry name" value="Purine and uridine phosphorylases"/>
    <property type="match status" value="1"/>
</dbReference>
<comment type="caution">
    <text evidence="1">The sequence shown here is derived from an EMBL/GenBank/DDBJ whole genome shotgun (WGS) entry which is preliminary data.</text>
</comment>
<dbReference type="EMBL" id="VCAU01000018">
    <property type="protein sequence ID" value="KAF9891512.1"/>
    <property type="molecule type" value="Genomic_DNA"/>
</dbReference>
<dbReference type="GO" id="GO:0003824">
    <property type="term" value="F:catalytic activity"/>
    <property type="evidence" value="ECO:0007669"/>
    <property type="project" value="InterPro"/>
</dbReference>
<dbReference type="GO" id="GO:0009116">
    <property type="term" value="P:nucleoside metabolic process"/>
    <property type="evidence" value="ECO:0007669"/>
    <property type="project" value="InterPro"/>
</dbReference>
<proteinExistence type="predicted"/>